<comment type="caution">
    <text evidence="2">The sequence shown here is derived from an EMBL/GenBank/DDBJ whole genome shotgun (WGS) entry which is preliminary data.</text>
</comment>
<dbReference type="AlphaFoldDB" id="A0A4C1WQC3"/>
<dbReference type="GO" id="GO:0005615">
    <property type="term" value="C:extracellular space"/>
    <property type="evidence" value="ECO:0007669"/>
    <property type="project" value="TreeGrafter"/>
</dbReference>
<dbReference type="EMBL" id="BGZK01000600">
    <property type="protein sequence ID" value="GBP52315.1"/>
    <property type="molecule type" value="Genomic_DNA"/>
</dbReference>
<protein>
    <submittedName>
        <fullName evidence="2">Uncharacterized protein</fullName>
    </submittedName>
</protein>
<dbReference type="InterPro" id="IPR038606">
    <property type="entry name" value="To_sf"/>
</dbReference>
<dbReference type="Proteomes" id="UP000299102">
    <property type="component" value="Unassembled WGS sequence"/>
</dbReference>
<evidence type="ECO:0000313" key="2">
    <source>
        <dbReference type="EMBL" id="GBP52315.1"/>
    </source>
</evidence>
<dbReference type="OrthoDB" id="7457915at2759"/>
<reference evidence="2 3" key="1">
    <citation type="journal article" date="2019" name="Commun. Biol.">
        <title>The bagworm genome reveals a unique fibroin gene that provides high tensile strength.</title>
        <authorList>
            <person name="Kono N."/>
            <person name="Nakamura H."/>
            <person name="Ohtoshi R."/>
            <person name="Tomita M."/>
            <person name="Numata K."/>
            <person name="Arakawa K."/>
        </authorList>
    </citation>
    <scope>NUCLEOTIDE SEQUENCE [LARGE SCALE GENOMIC DNA]</scope>
</reference>
<dbReference type="InterPro" id="IPR010562">
    <property type="entry name" value="Haemolymph_juvenile_hormone-bd"/>
</dbReference>
<dbReference type="Gene3D" id="3.15.10.30">
    <property type="entry name" value="Haemolymph juvenile hormone binding protein"/>
    <property type="match status" value="1"/>
</dbReference>
<dbReference type="Pfam" id="PF06585">
    <property type="entry name" value="JHBP"/>
    <property type="match status" value="1"/>
</dbReference>
<evidence type="ECO:0000313" key="3">
    <source>
        <dbReference type="Proteomes" id="UP000299102"/>
    </source>
</evidence>
<gene>
    <name evidence="2" type="ORF">EVAR_38461_1</name>
</gene>
<keyword evidence="3" id="KW-1185">Reference proteome</keyword>
<proteinExistence type="predicted"/>
<sequence>MNRFIFFAVLASVVLGSQSRYTDFLRPCPINDGECQRQLFQSAMPHYALGVPELNMPSIDPLQLKNVTSSVPGLMDITLVDGAAKGIKDCIFERMSTNIEEEHATMEVRCNVTVKGHFKAGAVGSVLPLYLGNDSIRADGRARVDIGTHI</sequence>
<dbReference type="PANTHER" id="PTHR11008">
    <property type="entry name" value="PROTEIN TAKEOUT-LIKE PROTEIN"/>
    <property type="match status" value="1"/>
</dbReference>
<feature type="chain" id="PRO_5020037371" evidence="1">
    <location>
        <begin position="20"/>
        <end position="150"/>
    </location>
</feature>
<keyword evidence="1" id="KW-0732">Signal</keyword>
<dbReference type="PANTHER" id="PTHR11008:SF40">
    <property type="entry name" value="PROTEIN TAKEOUT"/>
    <property type="match status" value="1"/>
</dbReference>
<feature type="signal peptide" evidence="1">
    <location>
        <begin position="1"/>
        <end position="19"/>
    </location>
</feature>
<name>A0A4C1WQC3_EUMVA</name>
<evidence type="ECO:0000256" key="1">
    <source>
        <dbReference type="SAM" id="SignalP"/>
    </source>
</evidence>
<accession>A0A4C1WQC3</accession>
<organism evidence="2 3">
    <name type="scientific">Eumeta variegata</name>
    <name type="common">Bagworm moth</name>
    <name type="synonym">Eumeta japonica</name>
    <dbReference type="NCBI Taxonomy" id="151549"/>
    <lineage>
        <taxon>Eukaryota</taxon>
        <taxon>Metazoa</taxon>
        <taxon>Ecdysozoa</taxon>
        <taxon>Arthropoda</taxon>
        <taxon>Hexapoda</taxon>
        <taxon>Insecta</taxon>
        <taxon>Pterygota</taxon>
        <taxon>Neoptera</taxon>
        <taxon>Endopterygota</taxon>
        <taxon>Lepidoptera</taxon>
        <taxon>Glossata</taxon>
        <taxon>Ditrysia</taxon>
        <taxon>Tineoidea</taxon>
        <taxon>Psychidae</taxon>
        <taxon>Oiketicinae</taxon>
        <taxon>Eumeta</taxon>
    </lineage>
</organism>